<evidence type="ECO:0000313" key="2">
    <source>
        <dbReference type="Proteomes" id="UP000800303"/>
    </source>
</evidence>
<dbReference type="CDD" id="cd02019">
    <property type="entry name" value="NK"/>
    <property type="match status" value="1"/>
</dbReference>
<keyword evidence="1" id="KW-0418">Kinase</keyword>
<dbReference type="EMBL" id="JAAFGS010000010">
    <property type="protein sequence ID" value="NGZ77717.1"/>
    <property type="molecule type" value="Genomic_DNA"/>
</dbReference>
<dbReference type="GO" id="GO:0016301">
    <property type="term" value="F:kinase activity"/>
    <property type="evidence" value="ECO:0007669"/>
    <property type="project" value="UniProtKB-KW"/>
</dbReference>
<name>A0ABX0F9X9_9BACL</name>
<dbReference type="Gene3D" id="3.40.50.300">
    <property type="entry name" value="P-loop containing nucleotide triphosphate hydrolases"/>
    <property type="match status" value="1"/>
</dbReference>
<evidence type="ECO:0000313" key="1">
    <source>
        <dbReference type="EMBL" id="NGZ77717.1"/>
    </source>
</evidence>
<keyword evidence="2" id="KW-1185">Reference proteome</keyword>
<proteinExistence type="predicted"/>
<keyword evidence="1" id="KW-0808">Transferase</keyword>
<protein>
    <submittedName>
        <fullName evidence="1">Deoxynucleoside kinase</fullName>
    </submittedName>
</protein>
<dbReference type="SUPFAM" id="SSF52540">
    <property type="entry name" value="P-loop containing nucleoside triphosphate hydrolases"/>
    <property type="match status" value="1"/>
</dbReference>
<gene>
    <name evidence="1" type="ORF">GYN08_20705</name>
</gene>
<sequence>MTIISIEGASAAGKTTTSSALARQTGALHIQEVAACWNKPEPEYPEWFFERQADRWSLAAERDRDGLAIIDIDLFQPFWYNWSFDFTLFGGQSLDFVERFYRPLLERRAIGFPDKYFLLSAAEPDLRQRKANDATRLRRGFELNLTFIEPQKRYFQALNAFCPGLVSFIDSVDVESNVTKITSELPSGESRHRYSAELFDHMVNWLRENPASAAD</sequence>
<dbReference type="Proteomes" id="UP000800303">
    <property type="component" value="Unassembled WGS sequence"/>
</dbReference>
<accession>A0ABX0F9X9</accession>
<comment type="caution">
    <text evidence="1">The sequence shown here is derived from an EMBL/GenBank/DDBJ whole genome shotgun (WGS) entry which is preliminary data.</text>
</comment>
<dbReference type="InterPro" id="IPR027417">
    <property type="entry name" value="P-loop_NTPase"/>
</dbReference>
<reference evidence="1 2" key="1">
    <citation type="submission" date="2020-01" db="EMBL/GenBank/DDBJ databases">
        <title>Polyphasic characterisation and genomic insights into a novel alkali tolerant bacterium VR-M41.</title>
        <authorList>
            <person name="Vemuluri V.R."/>
        </authorList>
    </citation>
    <scope>NUCLEOTIDE SEQUENCE [LARGE SCALE GENOMIC DNA]</scope>
    <source>
        <strain evidence="1 2">VR-M41</strain>
    </source>
</reference>
<organism evidence="1 2">
    <name type="scientific">Saccharibacillus alkalitolerans</name>
    <dbReference type="NCBI Taxonomy" id="2705290"/>
    <lineage>
        <taxon>Bacteria</taxon>
        <taxon>Bacillati</taxon>
        <taxon>Bacillota</taxon>
        <taxon>Bacilli</taxon>
        <taxon>Bacillales</taxon>
        <taxon>Paenibacillaceae</taxon>
        <taxon>Saccharibacillus</taxon>
    </lineage>
</organism>
<dbReference type="RefSeq" id="WP_166278650.1">
    <property type="nucleotide sequence ID" value="NZ_JAAFGS010000010.1"/>
</dbReference>